<dbReference type="EMBL" id="GGEC01013931">
    <property type="protein sequence ID" value="MBW94414.1"/>
    <property type="molecule type" value="Transcribed_RNA"/>
</dbReference>
<dbReference type="EMBL" id="GGEC01013933">
    <property type="protein sequence ID" value="MBW94416.1"/>
    <property type="molecule type" value="Transcribed_RNA"/>
</dbReference>
<dbReference type="EMBL" id="GGEC01013932">
    <property type="protein sequence ID" value="MBW94415.1"/>
    <property type="molecule type" value="Transcribed_RNA"/>
</dbReference>
<evidence type="ECO:0000256" key="1">
    <source>
        <dbReference type="SAM" id="Phobius"/>
    </source>
</evidence>
<feature type="transmembrane region" description="Helical" evidence="1">
    <location>
        <begin position="33"/>
        <end position="51"/>
    </location>
</feature>
<dbReference type="AlphaFoldDB" id="A0A2P2JLT1"/>
<organism evidence="2">
    <name type="scientific">Rhizophora mucronata</name>
    <name type="common">Asiatic mangrove</name>
    <dbReference type="NCBI Taxonomy" id="61149"/>
    <lineage>
        <taxon>Eukaryota</taxon>
        <taxon>Viridiplantae</taxon>
        <taxon>Streptophyta</taxon>
        <taxon>Embryophyta</taxon>
        <taxon>Tracheophyta</taxon>
        <taxon>Spermatophyta</taxon>
        <taxon>Magnoliopsida</taxon>
        <taxon>eudicotyledons</taxon>
        <taxon>Gunneridae</taxon>
        <taxon>Pentapetalae</taxon>
        <taxon>rosids</taxon>
        <taxon>fabids</taxon>
        <taxon>Malpighiales</taxon>
        <taxon>Rhizophoraceae</taxon>
        <taxon>Rhizophora</taxon>
    </lineage>
</organism>
<keyword evidence="1" id="KW-0812">Transmembrane</keyword>
<proteinExistence type="predicted"/>
<evidence type="ECO:0000313" key="2">
    <source>
        <dbReference type="EMBL" id="MBW94414.1"/>
    </source>
</evidence>
<name>A0A2P2JLT1_RHIMU</name>
<keyword evidence="1" id="KW-1133">Transmembrane helix</keyword>
<protein>
    <submittedName>
        <fullName evidence="2">Uncharacterized protein LOC8271400 isoform X2</fullName>
    </submittedName>
</protein>
<accession>A0A2P2JLT1</accession>
<keyword evidence="1" id="KW-0472">Membrane</keyword>
<sequence>MLGSFIWSGICLTCSFLMIEKTEETGECHESPYLPATSISIFFAFFFSVLGKSDLAPSKQYKSYKYYVNGETVVYQLFAVFCLSGGSQLFKCSRKRNKQTKR</sequence>
<reference evidence="2" key="1">
    <citation type="submission" date="2018-02" db="EMBL/GenBank/DDBJ databases">
        <title>Rhizophora mucronata_Transcriptome.</title>
        <authorList>
            <person name="Meera S.P."/>
            <person name="Sreeshan A."/>
            <person name="Augustine A."/>
        </authorList>
    </citation>
    <scope>NUCLEOTIDE SEQUENCE</scope>
    <source>
        <tissue evidence="2">Leaf</tissue>
    </source>
</reference>